<feature type="transmembrane region" description="Helical" evidence="6">
    <location>
        <begin position="13"/>
        <end position="32"/>
    </location>
</feature>
<dbReference type="GO" id="GO:0005886">
    <property type="term" value="C:plasma membrane"/>
    <property type="evidence" value="ECO:0007669"/>
    <property type="project" value="UniProtKB-SubCell"/>
</dbReference>
<sequence>MGMGLEYFSFADLWSPVMMIIALLIVILYSLVTGPWRERFIHSEPVAKKRQAAFIAGIVLLYLAQGGPLSLMGHLMFTFHMTAMAISYFIVPPMLIYGVPAWLWKSIFSKPFWRPLRFLMNPLLGLFAFNLLFSVYHMPANHDWIMTHYVVHGVYYFVMLGAALISWWHVMCPVAEWSKLTNLRKLGFIFLNGLLLTPACVLIIFASTPLFSVYNDADVWAKAMGYCIAGDPSAFLAQFKGGPAFFSLLKPIDDQQLGGIIMKLLQEFVNIAALYTVFMQWYRRERAQDDDPAFDHASSSRLNNV</sequence>
<feature type="transmembrane region" description="Helical" evidence="6">
    <location>
        <begin position="116"/>
        <end position="133"/>
    </location>
</feature>
<evidence type="ECO:0000256" key="2">
    <source>
        <dbReference type="ARBA" id="ARBA00022475"/>
    </source>
</evidence>
<evidence type="ECO:0000256" key="3">
    <source>
        <dbReference type="ARBA" id="ARBA00022692"/>
    </source>
</evidence>
<evidence type="ECO:0000313" key="7">
    <source>
        <dbReference type="EMBL" id="MDG0809768.1"/>
    </source>
</evidence>
<evidence type="ECO:0000313" key="8">
    <source>
        <dbReference type="Proteomes" id="UP001153404"/>
    </source>
</evidence>
<keyword evidence="3 6" id="KW-0812">Transmembrane</keyword>
<dbReference type="EMBL" id="JAPDIA010000003">
    <property type="protein sequence ID" value="MDG0809768.1"/>
    <property type="molecule type" value="Genomic_DNA"/>
</dbReference>
<comment type="subcellular location">
    <subcellularLocation>
        <location evidence="1">Cell membrane</location>
        <topology evidence="1">Multi-pass membrane protein</topology>
    </subcellularLocation>
</comment>
<comment type="caution">
    <text evidence="7">The sequence shown here is derived from an EMBL/GenBank/DDBJ whole genome shotgun (WGS) entry which is preliminary data.</text>
</comment>
<name>A0A9X4KSL4_9BACL</name>
<feature type="transmembrane region" description="Helical" evidence="6">
    <location>
        <begin position="83"/>
        <end position="104"/>
    </location>
</feature>
<dbReference type="Pfam" id="PF09678">
    <property type="entry name" value="Caa3_CtaG"/>
    <property type="match status" value="1"/>
</dbReference>
<accession>A0A9X4KSL4</accession>
<keyword evidence="2" id="KW-1003">Cell membrane</keyword>
<gene>
    <name evidence="7" type="primary">ctaG</name>
    <name evidence="7" type="ORF">OMP40_10775</name>
</gene>
<organism evidence="7 8">
    <name type="scientific">Cohnella rhizosphaerae</name>
    <dbReference type="NCBI Taxonomy" id="1457232"/>
    <lineage>
        <taxon>Bacteria</taxon>
        <taxon>Bacillati</taxon>
        <taxon>Bacillota</taxon>
        <taxon>Bacilli</taxon>
        <taxon>Bacillales</taxon>
        <taxon>Paenibacillaceae</taxon>
        <taxon>Cohnella</taxon>
    </lineage>
</organism>
<protein>
    <submittedName>
        <fullName evidence="7">Cytochrome c oxidase assembly factor CtaG</fullName>
    </submittedName>
</protein>
<dbReference type="InterPro" id="IPR019108">
    <property type="entry name" value="Caa3_assmbl_CtaG-rel"/>
</dbReference>
<feature type="transmembrane region" description="Helical" evidence="6">
    <location>
        <begin position="186"/>
        <end position="206"/>
    </location>
</feature>
<feature type="transmembrane region" description="Helical" evidence="6">
    <location>
        <begin position="257"/>
        <end position="278"/>
    </location>
</feature>
<dbReference type="NCBIfam" id="TIGR02737">
    <property type="entry name" value="caa3_CtaG"/>
    <property type="match status" value="1"/>
</dbReference>
<dbReference type="Proteomes" id="UP001153404">
    <property type="component" value="Unassembled WGS sequence"/>
</dbReference>
<dbReference type="RefSeq" id="WP_277531242.1">
    <property type="nucleotide sequence ID" value="NZ_JAPDIA010000003.1"/>
</dbReference>
<feature type="transmembrane region" description="Helical" evidence="6">
    <location>
        <begin position="153"/>
        <end position="174"/>
    </location>
</feature>
<dbReference type="InterPro" id="IPR014108">
    <property type="entry name" value="Caa3-assmbl_CtaG"/>
</dbReference>
<evidence type="ECO:0000256" key="4">
    <source>
        <dbReference type="ARBA" id="ARBA00022989"/>
    </source>
</evidence>
<evidence type="ECO:0000256" key="6">
    <source>
        <dbReference type="SAM" id="Phobius"/>
    </source>
</evidence>
<evidence type="ECO:0000256" key="1">
    <source>
        <dbReference type="ARBA" id="ARBA00004651"/>
    </source>
</evidence>
<keyword evidence="4 6" id="KW-1133">Transmembrane helix</keyword>
<reference evidence="7" key="1">
    <citation type="submission" date="2022-10" db="EMBL/GenBank/DDBJ databases">
        <title>Comparative genomic analysis of Cohnella hashimotonis sp. nov., isolated from the International Space Station.</title>
        <authorList>
            <person name="Simpson A."/>
            <person name="Venkateswaran K."/>
        </authorList>
    </citation>
    <scope>NUCLEOTIDE SEQUENCE</scope>
    <source>
        <strain evidence="7">DSM 28161</strain>
    </source>
</reference>
<dbReference type="AlphaFoldDB" id="A0A9X4KSL4"/>
<feature type="transmembrane region" description="Helical" evidence="6">
    <location>
        <begin position="53"/>
        <end position="77"/>
    </location>
</feature>
<keyword evidence="5 6" id="KW-0472">Membrane</keyword>
<keyword evidence="8" id="KW-1185">Reference proteome</keyword>
<proteinExistence type="predicted"/>
<evidence type="ECO:0000256" key="5">
    <source>
        <dbReference type="ARBA" id="ARBA00023136"/>
    </source>
</evidence>